<proteinExistence type="predicted"/>
<sequence length="317" mass="35719">MTIEDRDRKILWARAHNSCAICKATLILDGSHGDRESVVGDEAHIVARSSGGPRAGLLASADLDRYDNLILLCKVHHKQVDDQTNTYTVDCLRALKAEHERWAHAKFGERAADSSRVQPSRTGRRAATSQTAEGDVVLIAYPVKKEFTVSRSGVEESYDVPQGFEMLHLDLEHMFEVALDGTGIPAENAWWELGFDPADEVNEYTARRMTFIVRSGHVRPPHGIQVVFEEDGMTTEHGYRPDLEWPEWRGGVGTGPCKLQELIFDLKLTIGRAVKDGYEFEGPWMFRVIEDPEDGKCVEGFCKATWTKPKRWRVVPN</sequence>
<name>A0ABS4QER1_9NOCA</name>
<evidence type="ECO:0000259" key="1">
    <source>
        <dbReference type="Pfam" id="PF13391"/>
    </source>
</evidence>
<organism evidence="2 3">
    <name type="scientific">Nocardia goodfellowii</name>
    <dbReference type="NCBI Taxonomy" id="882446"/>
    <lineage>
        <taxon>Bacteria</taxon>
        <taxon>Bacillati</taxon>
        <taxon>Actinomycetota</taxon>
        <taxon>Actinomycetes</taxon>
        <taxon>Mycobacteriales</taxon>
        <taxon>Nocardiaceae</taxon>
        <taxon>Nocardia</taxon>
    </lineage>
</organism>
<comment type="caution">
    <text evidence="2">The sequence shown here is derived from an EMBL/GenBank/DDBJ whole genome shotgun (WGS) entry which is preliminary data.</text>
</comment>
<dbReference type="InterPro" id="IPR003615">
    <property type="entry name" value="HNH_nuc"/>
</dbReference>
<feature type="domain" description="HNH nuclease" evidence="1">
    <location>
        <begin position="19"/>
        <end position="81"/>
    </location>
</feature>
<dbReference type="RefSeq" id="WP_209889965.1">
    <property type="nucleotide sequence ID" value="NZ_JAGGMR010000001.1"/>
</dbReference>
<protein>
    <recommendedName>
        <fullName evidence="1">HNH nuclease domain-containing protein</fullName>
    </recommendedName>
</protein>
<evidence type="ECO:0000313" key="3">
    <source>
        <dbReference type="Proteomes" id="UP001519325"/>
    </source>
</evidence>
<gene>
    <name evidence="2" type="ORF">BJ987_003087</name>
</gene>
<reference evidence="2 3" key="1">
    <citation type="submission" date="2021-03" db="EMBL/GenBank/DDBJ databases">
        <title>Sequencing the genomes of 1000 actinobacteria strains.</title>
        <authorList>
            <person name="Klenk H.-P."/>
        </authorList>
    </citation>
    <scope>NUCLEOTIDE SEQUENCE [LARGE SCALE GENOMIC DNA]</scope>
    <source>
        <strain evidence="2 3">DSM 45516</strain>
    </source>
</reference>
<dbReference type="Pfam" id="PF13391">
    <property type="entry name" value="HNH_2"/>
    <property type="match status" value="1"/>
</dbReference>
<evidence type="ECO:0000313" key="2">
    <source>
        <dbReference type="EMBL" id="MBP2190186.1"/>
    </source>
</evidence>
<dbReference type="CDD" id="cd00085">
    <property type="entry name" value="HNHc"/>
    <property type="match status" value="1"/>
</dbReference>
<dbReference type="Proteomes" id="UP001519325">
    <property type="component" value="Unassembled WGS sequence"/>
</dbReference>
<accession>A0ABS4QER1</accession>
<dbReference type="EMBL" id="JAGGMR010000001">
    <property type="protein sequence ID" value="MBP2190186.1"/>
    <property type="molecule type" value="Genomic_DNA"/>
</dbReference>
<keyword evidence="3" id="KW-1185">Reference proteome</keyword>